<proteinExistence type="inferred from homology"/>
<protein>
    <recommendedName>
        <fullName evidence="13">Ribonuclease</fullName>
        <ecNumber evidence="13">3.1.26.4</ecNumber>
    </recommendedName>
</protein>
<dbReference type="InterPro" id="IPR036397">
    <property type="entry name" value="RNaseH_sf"/>
</dbReference>
<evidence type="ECO:0000256" key="12">
    <source>
        <dbReference type="PROSITE-ProRule" id="PRU01319"/>
    </source>
</evidence>
<dbReference type="NCBIfam" id="NF000595">
    <property type="entry name" value="PRK00015.1-3"/>
    <property type="match status" value="1"/>
</dbReference>
<dbReference type="GO" id="GO:0004523">
    <property type="term" value="F:RNA-DNA hybrid ribonuclease activity"/>
    <property type="evidence" value="ECO:0007669"/>
    <property type="project" value="UniProtKB-UniRule"/>
</dbReference>
<organism evidence="15 16">
    <name type="scientific">Candidatus Woesebacteria bacterium RBG_16_34_12</name>
    <dbReference type="NCBI Taxonomy" id="1802480"/>
    <lineage>
        <taxon>Bacteria</taxon>
        <taxon>Candidatus Woeseibacteriota</taxon>
    </lineage>
</organism>
<dbReference type="SUPFAM" id="SSF53098">
    <property type="entry name" value="Ribonuclease H-like"/>
    <property type="match status" value="1"/>
</dbReference>
<keyword evidence="11" id="KW-0464">Manganese</keyword>
<evidence type="ECO:0000313" key="15">
    <source>
        <dbReference type="EMBL" id="OGM10954.1"/>
    </source>
</evidence>
<evidence type="ECO:0000256" key="7">
    <source>
        <dbReference type="ARBA" id="ARBA00022722"/>
    </source>
</evidence>
<dbReference type="GO" id="GO:0032299">
    <property type="term" value="C:ribonuclease H2 complex"/>
    <property type="evidence" value="ECO:0007669"/>
    <property type="project" value="TreeGrafter"/>
</dbReference>
<dbReference type="GO" id="GO:0005737">
    <property type="term" value="C:cytoplasm"/>
    <property type="evidence" value="ECO:0007669"/>
    <property type="project" value="UniProtKB-SubCell"/>
</dbReference>
<keyword evidence="7 12" id="KW-0540">Nuclease</keyword>
<dbReference type="GO" id="GO:0003723">
    <property type="term" value="F:RNA binding"/>
    <property type="evidence" value="ECO:0007669"/>
    <property type="project" value="UniProtKB-UniRule"/>
</dbReference>
<reference evidence="15 16" key="1">
    <citation type="journal article" date="2016" name="Nat. Commun.">
        <title>Thousands of microbial genomes shed light on interconnected biogeochemical processes in an aquifer system.</title>
        <authorList>
            <person name="Anantharaman K."/>
            <person name="Brown C.T."/>
            <person name="Hug L.A."/>
            <person name="Sharon I."/>
            <person name="Castelle C.J."/>
            <person name="Probst A.J."/>
            <person name="Thomas B.C."/>
            <person name="Singh A."/>
            <person name="Wilkins M.J."/>
            <person name="Karaoz U."/>
            <person name="Brodie E.L."/>
            <person name="Williams K.H."/>
            <person name="Hubbard S.S."/>
            <person name="Banfield J.F."/>
        </authorList>
    </citation>
    <scope>NUCLEOTIDE SEQUENCE [LARGE SCALE GENOMIC DNA]</scope>
</reference>
<evidence type="ECO:0000256" key="9">
    <source>
        <dbReference type="ARBA" id="ARBA00022759"/>
    </source>
</evidence>
<dbReference type="InterPro" id="IPR001352">
    <property type="entry name" value="RNase_HII/HIII"/>
</dbReference>
<feature type="binding site" evidence="12">
    <location>
        <position position="30"/>
    </location>
    <ligand>
        <name>a divalent metal cation</name>
        <dbReference type="ChEBI" id="CHEBI:60240"/>
    </ligand>
</feature>
<dbReference type="Gene3D" id="3.30.420.10">
    <property type="entry name" value="Ribonuclease H-like superfamily/Ribonuclease H"/>
    <property type="match status" value="1"/>
</dbReference>
<comment type="similarity">
    <text evidence="5 13">Belongs to the RNase HII family.</text>
</comment>
<keyword evidence="10 12" id="KW-0378">Hydrolase</keyword>
<comment type="cofactor">
    <cofactor evidence="2">
        <name>Mg(2+)</name>
        <dbReference type="ChEBI" id="CHEBI:18420"/>
    </cofactor>
</comment>
<dbReference type="EMBL" id="MGFS01000027">
    <property type="protein sequence ID" value="OGM10954.1"/>
    <property type="molecule type" value="Genomic_DNA"/>
</dbReference>
<comment type="subcellular location">
    <subcellularLocation>
        <location evidence="4">Cytoplasm</location>
    </subcellularLocation>
</comment>
<name>A0A1F7X7A8_9BACT</name>
<dbReference type="GO" id="GO:0043137">
    <property type="term" value="P:DNA replication, removal of RNA primer"/>
    <property type="evidence" value="ECO:0007669"/>
    <property type="project" value="TreeGrafter"/>
</dbReference>
<evidence type="ECO:0000256" key="11">
    <source>
        <dbReference type="ARBA" id="ARBA00023211"/>
    </source>
</evidence>
<evidence type="ECO:0000256" key="8">
    <source>
        <dbReference type="ARBA" id="ARBA00022723"/>
    </source>
</evidence>
<evidence type="ECO:0000256" key="13">
    <source>
        <dbReference type="RuleBase" id="RU003515"/>
    </source>
</evidence>
<feature type="binding site" evidence="12">
    <location>
        <position position="131"/>
    </location>
    <ligand>
        <name>a divalent metal cation</name>
        <dbReference type="ChEBI" id="CHEBI:60240"/>
    </ligand>
</feature>
<dbReference type="Pfam" id="PF01351">
    <property type="entry name" value="RNase_HII"/>
    <property type="match status" value="1"/>
</dbReference>
<keyword evidence="6" id="KW-0963">Cytoplasm</keyword>
<comment type="function">
    <text evidence="3 13">Endonuclease that specifically degrades the RNA of RNA-DNA hybrids.</text>
</comment>
<gene>
    <name evidence="15" type="ORF">A2Z22_03750</name>
</gene>
<dbReference type="GO" id="GO:0046872">
    <property type="term" value="F:metal ion binding"/>
    <property type="evidence" value="ECO:0007669"/>
    <property type="project" value="UniProtKB-KW"/>
</dbReference>
<evidence type="ECO:0000256" key="4">
    <source>
        <dbReference type="ARBA" id="ARBA00004496"/>
    </source>
</evidence>
<comment type="catalytic activity">
    <reaction evidence="1 12 13">
        <text>Endonucleolytic cleavage to 5'-phosphomonoester.</text>
        <dbReference type="EC" id="3.1.26.4"/>
    </reaction>
</comment>
<evidence type="ECO:0000256" key="2">
    <source>
        <dbReference type="ARBA" id="ARBA00001946"/>
    </source>
</evidence>
<comment type="caution">
    <text evidence="15">The sequence shown here is derived from an EMBL/GenBank/DDBJ whole genome shotgun (WGS) entry which is preliminary data.</text>
</comment>
<dbReference type="InterPro" id="IPR022898">
    <property type="entry name" value="RNase_HII"/>
</dbReference>
<dbReference type="PROSITE" id="PS51975">
    <property type="entry name" value="RNASE_H_2"/>
    <property type="match status" value="1"/>
</dbReference>
<accession>A0A1F7X7A8</accession>
<evidence type="ECO:0000256" key="10">
    <source>
        <dbReference type="ARBA" id="ARBA00022801"/>
    </source>
</evidence>
<keyword evidence="8 12" id="KW-0479">Metal-binding</keyword>
<evidence type="ECO:0000313" key="16">
    <source>
        <dbReference type="Proteomes" id="UP000177053"/>
    </source>
</evidence>
<sequence length="243" mass="27609">MKKKIEAYPNFSYEKKLWNRGYRNVAGMDEVGRGCFAGPIVCGSVVFSSNFLITNSKFQIKIDDSKKLTPRQREIADEWIRESAVCWGVGKASVSEINKYGLSKATASAFRRSLVDAKKRGSDSIDYLLIDAFYIPYVRGYPKGKFEGKKGSKKPKIFINGSKQLAVVNGDEKSISIAAASIIAKVYRDNLMIDLSKKSKYKKYKWRKNKGYGTKEHQKAIKKYGTTRHHRKKFVETFLNSAK</sequence>
<evidence type="ECO:0000256" key="5">
    <source>
        <dbReference type="ARBA" id="ARBA00007383"/>
    </source>
</evidence>
<dbReference type="CDD" id="cd07182">
    <property type="entry name" value="RNase_HII_bacteria_HII_like"/>
    <property type="match status" value="1"/>
</dbReference>
<dbReference type="Proteomes" id="UP000177053">
    <property type="component" value="Unassembled WGS sequence"/>
</dbReference>
<dbReference type="EC" id="3.1.26.4" evidence="13"/>
<feature type="binding site" evidence="12">
    <location>
        <position position="29"/>
    </location>
    <ligand>
        <name>a divalent metal cation</name>
        <dbReference type="ChEBI" id="CHEBI:60240"/>
    </ligand>
</feature>
<dbReference type="PANTHER" id="PTHR10954">
    <property type="entry name" value="RIBONUCLEASE H2 SUBUNIT A"/>
    <property type="match status" value="1"/>
</dbReference>
<evidence type="ECO:0000259" key="14">
    <source>
        <dbReference type="PROSITE" id="PS51975"/>
    </source>
</evidence>
<feature type="domain" description="RNase H type-2" evidence="14">
    <location>
        <begin position="23"/>
        <end position="243"/>
    </location>
</feature>
<dbReference type="InterPro" id="IPR012337">
    <property type="entry name" value="RNaseH-like_sf"/>
</dbReference>
<keyword evidence="9 12" id="KW-0255">Endonuclease</keyword>
<dbReference type="GO" id="GO:0006298">
    <property type="term" value="P:mismatch repair"/>
    <property type="evidence" value="ECO:0007669"/>
    <property type="project" value="TreeGrafter"/>
</dbReference>
<evidence type="ECO:0000256" key="1">
    <source>
        <dbReference type="ARBA" id="ARBA00000077"/>
    </source>
</evidence>
<comment type="cofactor">
    <cofactor evidence="12">
        <name>Mn(2+)</name>
        <dbReference type="ChEBI" id="CHEBI:29035"/>
    </cofactor>
    <cofactor evidence="12">
        <name>Mg(2+)</name>
        <dbReference type="ChEBI" id="CHEBI:18420"/>
    </cofactor>
    <text evidence="12">Manganese or magnesium. Binds 1 divalent metal ion per monomer in the absence of substrate. May bind a second metal ion after substrate binding.</text>
</comment>
<dbReference type="PANTHER" id="PTHR10954:SF18">
    <property type="entry name" value="RIBONUCLEASE HII"/>
    <property type="match status" value="1"/>
</dbReference>
<evidence type="ECO:0000256" key="6">
    <source>
        <dbReference type="ARBA" id="ARBA00022490"/>
    </source>
</evidence>
<evidence type="ECO:0000256" key="3">
    <source>
        <dbReference type="ARBA" id="ARBA00004065"/>
    </source>
</evidence>
<dbReference type="AlphaFoldDB" id="A0A1F7X7A8"/>
<dbReference type="InterPro" id="IPR024567">
    <property type="entry name" value="RNase_HII/HIII_dom"/>
</dbReference>